<dbReference type="AlphaFoldDB" id="A0A0K2V8G7"/>
<accession>A0A0K2V8G7</accession>
<organism evidence="1">
    <name type="scientific">Lepeophtheirus salmonis</name>
    <name type="common">Salmon louse</name>
    <name type="synonym">Caligus salmonis</name>
    <dbReference type="NCBI Taxonomy" id="72036"/>
    <lineage>
        <taxon>Eukaryota</taxon>
        <taxon>Metazoa</taxon>
        <taxon>Ecdysozoa</taxon>
        <taxon>Arthropoda</taxon>
        <taxon>Crustacea</taxon>
        <taxon>Multicrustacea</taxon>
        <taxon>Hexanauplia</taxon>
        <taxon>Copepoda</taxon>
        <taxon>Siphonostomatoida</taxon>
        <taxon>Caligidae</taxon>
        <taxon>Lepeophtheirus</taxon>
    </lineage>
</organism>
<protein>
    <submittedName>
        <fullName evidence="1">Uncharacterized protein</fullName>
    </submittedName>
</protein>
<sequence>MKVNERSHYVKEIVSSSFMKYNGRKGLGVDPWTED</sequence>
<evidence type="ECO:0000313" key="1">
    <source>
        <dbReference type="EMBL" id="CDW46779.1"/>
    </source>
</evidence>
<dbReference type="EMBL" id="HACA01029418">
    <property type="protein sequence ID" value="CDW46779.1"/>
    <property type="molecule type" value="Transcribed_RNA"/>
</dbReference>
<name>A0A0K2V8G7_LEPSM</name>
<proteinExistence type="predicted"/>
<reference evidence="1" key="1">
    <citation type="submission" date="2014-05" db="EMBL/GenBank/DDBJ databases">
        <authorList>
            <person name="Chronopoulou M."/>
        </authorList>
    </citation>
    <scope>NUCLEOTIDE SEQUENCE</scope>
    <source>
        <tissue evidence="1">Whole organism</tissue>
    </source>
</reference>